<keyword evidence="1" id="KW-0547">Nucleotide-binding</keyword>
<dbReference type="PROSITE" id="PS51219">
    <property type="entry name" value="DPCK"/>
    <property type="match status" value="1"/>
</dbReference>
<dbReference type="GO" id="GO:0015937">
    <property type="term" value="P:coenzyme A biosynthetic process"/>
    <property type="evidence" value="ECO:0007669"/>
    <property type="project" value="InterPro"/>
</dbReference>
<dbReference type="PANTHER" id="PTHR10695:SF46">
    <property type="entry name" value="BIFUNCTIONAL COENZYME A SYNTHASE-RELATED"/>
    <property type="match status" value="1"/>
</dbReference>
<dbReference type="HAMAP" id="MF_00376">
    <property type="entry name" value="Dephospho_CoA_kinase"/>
    <property type="match status" value="1"/>
</dbReference>
<evidence type="ECO:0008006" key="5">
    <source>
        <dbReference type="Google" id="ProtNLM"/>
    </source>
</evidence>
<dbReference type="AlphaFoldDB" id="A0A292PZM7"/>
<proteinExistence type="inferred from homology"/>
<accession>A0A292PZM7</accession>
<keyword evidence="4" id="KW-1185">Reference proteome</keyword>
<dbReference type="Proteomes" id="UP001412239">
    <property type="component" value="Unassembled WGS sequence"/>
</dbReference>
<protein>
    <recommendedName>
        <fullName evidence="5">Dephospho-CoA kinase</fullName>
    </recommendedName>
</protein>
<dbReference type="CDD" id="cd02022">
    <property type="entry name" value="DPCK"/>
    <property type="match status" value="1"/>
</dbReference>
<dbReference type="NCBIfam" id="TIGR00152">
    <property type="entry name" value="dephospho-CoA kinase"/>
    <property type="match status" value="1"/>
</dbReference>
<dbReference type="GO" id="GO:0004140">
    <property type="term" value="F:dephospho-CoA kinase activity"/>
    <property type="evidence" value="ECO:0007669"/>
    <property type="project" value="InterPro"/>
</dbReference>
<gene>
    <name evidence="3" type="ORF">GSTUAT00004050001</name>
</gene>
<name>A0A292PZM7_9PEZI</name>
<evidence type="ECO:0000313" key="4">
    <source>
        <dbReference type="Proteomes" id="UP001412239"/>
    </source>
</evidence>
<dbReference type="Gene3D" id="3.40.50.300">
    <property type="entry name" value="P-loop containing nucleotide triphosphate hydrolases"/>
    <property type="match status" value="1"/>
</dbReference>
<organism evidence="3 4">
    <name type="scientific">Tuber aestivum</name>
    <name type="common">summer truffle</name>
    <dbReference type="NCBI Taxonomy" id="59557"/>
    <lineage>
        <taxon>Eukaryota</taxon>
        <taxon>Fungi</taxon>
        <taxon>Dikarya</taxon>
        <taxon>Ascomycota</taxon>
        <taxon>Pezizomycotina</taxon>
        <taxon>Pezizomycetes</taxon>
        <taxon>Pezizales</taxon>
        <taxon>Tuberaceae</taxon>
        <taxon>Tuber</taxon>
    </lineage>
</organism>
<keyword evidence="2" id="KW-0067">ATP-binding</keyword>
<dbReference type="InterPro" id="IPR001977">
    <property type="entry name" value="Depp_CoAkinase"/>
</dbReference>
<reference evidence="3" key="1">
    <citation type="submission" date="2015-10" db="EMBL/GenBank/DDBJ databases">
        <authorList>
            <person name="Regsiter A."/>
            <person name="william w."/>
        </authorList>
    </citation>
    <scope>NUCLEOTIDE SEQUENCE</scope>
    <source>
        <strain evidence="3">Montdore</strain>
    </source>
</reference>
<dbReference type="InterPro" id="IPR027417">
    <property type="entry name" value="P-loop_NTPase"/>
</dbReference>
<evidence type="ECO:0000313" key="3">
    <source>
        <dbReference type="EMBL" id="CUS11867.1"/>
    </source>
</evidence>
<dbReference type="GO" id="GO:0005524">
    <property type="term" value="F:ATP binding"/>
    <property type="evidence" value="ECO:0007669"/>
    <property type="project" value="UniProtKB-KW"/>
</dbReference>
<dbReference type="EMBL" id="LN891010">
    <property type="protein sequence ID" value="CUS11867.1"/>
    <property type="molecule type" value="Genomic_DNA"/>
</dbReference>
<dbReference type="PANTHER" id="PTHR10695">
    <property type="entry name" value="DEPHOSPHO-COA KINASE-RELATED"/>
    <property type="match status" value="1"/>
</dbReference>
<dbReference type="SUPFAM" id="SSF52540">
    <property type="entry name" value="P-loop containing nucleoside triphosphate hydrolases"/>
    <property type="match status" value="1"/>
</dbReference>
<dbReference type="Pfam" id="PF01121">
    <property type="entry name" value="CoaE"/>
    <property type="match status" value="1"/>
</dbReference>
<evidence type="ECO:0000256" key="1">
    <source>
        <dbReference type="ARBA" id="ARBA00022741"/>
    </source>
</evidence>
<evidence type="ECO:0000256" key="2">
    <source>
        <dbReference type="ARBA" id="ARBA00022840"/>
    </source>
</evidence>
<sequence length="263" mass="28957">MLLIGLTGSISTGKSTVSSILSKDHALPIIDADQLARKVVEVGTRGHSSIVRHFSESTPGLLNGDGTLNRAVLGRRVFGDDAERRKDRAVLNGIVHPLVKKEMYKSIAYHYLSGAWAVVLDIPLLFESSLDLICGAVLVVSVSSPAVQLERLLARDNHLTRQDAEKRVASQMSIQEKVELCDRVFGGARARGAAIPNDGSLGELREEVSRVVNGLKGGRDGWWKWMLWGLPPVAGAVGARVLAENWWWRECWHREREGIKARL</sequence>